<evidence type="ECO:0000256" key="5">
    <source>
        <dbReference type="SAM" id="MobiDB-lite"/>
    </source>
</evidence>
<dbReference type="Pfam" id="PF01284">
    <property type="entry name" value="MARVEL"/>
    <property type="match status" value="1"/>
</dbReference>
<evidence type="ECO:0000256" key="4">
    <source>
        <dbReference type="ARBA" id="ARBA00023136"/>
    </source>
</evidence>
<dbReference type="Proteomes" id="UP001274830">
    <property type="component" value="Unassembled WGS sequence"/>
</dbReference>
<keyword evidence="9" id="KW-1185">Reference proteome</keyword>
<organism evidence="8 9">
    <name type="scientific">Recurvomyces mirabilis</name>
    <dbReference type="NCBI Taxonomy" id="574656"/>
    <lineage>
        <taxon>Eukaryota</taxon>
        <taxon>Fungi</taxon>
        <taxon>Dikarya</taxon>
        <taxon>Ascomycota</taxon>
        <taxon>Pezizomycotina</taxon>
        <taxon>Dothideomycetes</taxon>
        <taxon>Dothideomycetidae</taxon>
        <taxon>Mycosphaerellales</taxon>
        <taxon>Teratosphaeriaceae</taxon>
        <taxon>Recurvomyces</taxon>
    </lineage>
</organism>
<feature type="transmembrane region" description="Helical" evidence="6">
    <location>
        <begin position="142"/>
        <end position="162"/>
    </location>
</feature>
<feature type="compositionally biased region" description="Polar residues" evidence="5">
    <location>
        <begin position="286"/>
        <end position="295"/>
    </location>
</feature>
<feature type="domain" description="MARVEL" evidence="7">
    <location>
        <begin position="12"/>
        <end position="155"/>
    </location>
</feature>
<keyword evidence="2 6" id="KW-0812">Transmembrane</keyword>
<evidence type="ECO:0000256" key="1">
    <source>
        <dbReference type="ARBA" id="ARBA00004141"/>
    </source>
</evidence>
<reference evidence="8" key="1">
    <citation type="submission" date="2023-07" db="EMBL/GenBank/DDBJ databases">
        <title>Black Yeasts Isolated from many extreme environments.</title>
        <authorList>
            <person name="Coleine C."/>
            <person name="Stajich J.E."/>
            <person name="Selbmann L."/>
        </authorList>
    </citation>
    <scope>NUCLEOTIDE SEQUENCE</scope>
    <source>
        <strain evidence="8">CCFEE 5485</strain>
    </source>
</reference>
<sequence length="295" mass="31873">MRVAQDKLQSIKTGLHGAQGVCIFIVGCLALGVLTKDGGTGSAIGFLFGLCFLSIPALIYQIMVPMWSRASRFANVYAYTAIDLAFTIFWFAAFVAVAVWNNSGNQIKDEKDQKQASGTGTCGKFAHGSVAKCEVSRASAGFAFITCLLFAATSALSILNVIKHRRPGGIKQSRPKRLPMDETAKDIWNTNTDELDPSRQSEENPFDERHAYGQVSQIDLNCGGVSPINSSDDVRSVSAHPGRPLSYGSSTNLSIAPPTIYVETEAPSALSPNGYEQTPRGRFSFPNGNYNEAFR</sequence>
<gene>
    <name evidence="8" type="ORF">LTR78_003690</name>
</gene>
<keyword evidence="3 6" id="KW-1133">Transmembrane helix</keyword>
<feature type="region of interest" description="Disordered" evidence="5">
    <location>
        <begin position="232"/>
        <end position="251"/>
    </location>
</feature>
<feature type="transmembrane region" description="Helical" evidence="6">
    <location>
        <begin position="76"/>
        <end position="100"/>
    </location>
</feature>
<dbReference type="GO" id="GO:0016020">
    <property type="term" value="C:membrane"/>
    <property type="evidence" value="ECO:0007669"/>
    <property type="project" value="UniProtKB-SubCell"/>
</dbReference>
<dbReference type="PANTHER" id="PTHR37451:SF3">
    <property type="entry name" value="MARVEL DOMAIN-CONTAINING PROTEIN"/>
    <property type="match status" value="1"/>
</dbReference>
<dbReference type="AlphaFoldDB" id="A0AAE0WRQ2"/>
<name>A0AAE0WRQ2_9PEZI</name>
<feature type="region of interest" description="Disordered" evidence="5">
    <location>
        <begin position="270"/>
        <end position="295"/>
    </location>
</feature>
<keyword evidence="4 6" id="KW-0472">Membrane</keyword>
<evidence type="ECO:0000256" key="3">
    <source>
        <dbReference type="ARBA" id="ARBA00022989"/>
    </source>
</evidence>
<dbReference type="InterPro" id="IPR008253">
    <property type="entry name" value="Marvel"/>
</dbReference>
<evidence type="ECO:0000259" key="7">
    <source>
        <dbReference type="Pfam" id="PF01284"/>
    </source>
</evidence>
<dbReference type="EMBL" id="JAUTXT010000010">
    <property type="protein sequence ID" value="KAK3676414.1"/>
    <property type="molecule type" value="Genomic_DNA"/>
</dbReference>
<dbReference type="PROSITE" id="PS51257">
    <property type="entry name" value="PROKAR_LIPOPROTEIN"/>
    <property type="match status" value="1"/>
</dbReference>
<proteinExistence type="predicted"/>
<accession>A0AAE0WRQ2</accession>
<evidence type="ECO:0000313" key="9">
    <source>
        <dbReference type="Proteomes" id="UP001274830"/>
    </source>
</evidence>
<dbReference type="PANTHER" id="PTHR37451">
    <property type="entry name" value="MARVEL DOMAIN"/>
    <property type="match status" value="1"/>
</dbReference>
<feature type="transmembrane region" description="Helical" evidence="6">
    <location>
        <begin position="41"/>
        <end position="64"/>
    </location>
</feature>
<evidence type="ECO:0000313" key="8">
    <source>
        <dbReference type="EMBL" id="KAK3676414.1"/>
    </source>
</evidence>
<evidence type="ECO:0000256" key="6">
    <source>
        <dbReference type="SAM" id="Phobius"/>
    </source>
</evidence>
<comment type="caution">
    <text evidence="8">The sequence shown here is derived from an EMBL/GenBank/DDBJ whole genome shotgun (WGS) entry which is preliminary data.</text>
</comment>
<comment type="subcellular location">
    <subcellularLocation>
        <location evidence="1">Membrane</location>
        <topology evidence="1">Multi-pass membrane protein</topology>
    </subcellularLocation>
</comment>
<protein>
    <recommendedName>
        <fullName evidence="7">MARVEL domain-containing protein</fullName>
    </recommendedName>
</protein>
<evidence type="ECO:0000256" key="2">
    <source>
        <dbReference type="ARBA" id="ARBA00022692"/>
    </source>
</evidence>
<feature type="transmembrane region" description="Helical" evidence="6">
    <location>
        <begin position="15"/>
        <end position="35"/>
    </location>
</feature>